<dbReference type="AlphaFoldDB" id="A0A835ID18"/>
<evidence type="ECO:0000313" key="3">
    <source>
        <dbReference type="Proteomes" id="UP000631114"/>
    </source>
</evidence>
<accession>A0A835ID18</accession>
<reference evidence="2 3" key="1">
    <citation type="submission" date="2020-10" db="EMBL/GenBank/DDBJ databases">
        <title>The Coptis chinensis genome and diversification of protoberbering-type alkaloids.</title>
        <authorList>
            <person name="Wang B."/>
            <person name="Shu S."/>
            <person name="Song C."/>
            <person name="Liu Y."/>
        </authorList>
    </citation>
    <scope>NUCLEOTIDE SEQUENCE [LARGE SCALE GENOMIC DNA]</scope>
    <source>
        <strain evidence="2">HL-2020</strain>
        <tissue evidence="2">Leaf</tissue>
    </source>
</reference>
<organism evidence="2 3">
    <name type="scientific">Coptis chinensis</name>
    <dbReference type="NCBI Taxonomy" id="261450"/>
    <lineage>
        <taxon>Eukaryota</taxon>
        <taxon>Viridiplantae</taxon>
        <taxon>Streptophyta</taxon>
        <taxon>Embryophyta</taxon>
        <taxon>Tracheophyta</taxon>
        <taxon>Spermatophyta</taxon>
        <taxon>Magnoliopsida</taxon>
        <taxon>Ranunculales</taxon>
        <taxon>Ranunculaceae</taxon>
        <taxon>Coptidoideae</taxon>
        <taxon>Coptis</taxon>
    </lineage>
</organism>
<keyword evidence="1" id="KW-0812">Transmembrane</keyword>
<keyword evidence="1" id="KW-0472">Membrane</keyword>
<dbReference type="Proteomes" id="UP000631114">
    <property type="component" value="Unassembled WGS sequence"/>
</dbReference>
<evidence type="ECO:0000256" key="1">
    <source>
        <dbReference type="SAM" id="Phobius"/>
    </source>
</evidence>
<proteinExistence type="predicted"/>
<dbReference type="OrthoDB" id="252722at2759"/>
<dbReference type="PANTHER" id="PTHR46616">
    <property type="entry name" value="UBIQUITIN-PROTEIN LIGASE"/>
    <property type="match status" value="1"/>
</dbReference>
<dbReference type="EMBL" id="JADFTS010000003">
    <property type="protein sequence ID" value="KAF9614644.1"/>
    <property type="molecule type" value="Genomic_DNA"/>
</dbReference>
<feature type="transmembrane region" description="Helical" evidence="1">
    <location>
        <begin position="141"/>
        <end position="164"/>
    </location>
</feature>
<keyword evidence="1" id="KW-1133">Transmembrane helix</keyword>
<sequence>MYPTSSGVDTAYVRLVSSRFDGLRIRFPSKNFLLLWLVESANGNRTKSRPTSFSKSESYQPPVIPLVRQSTSIASSREYLDEPFQSATISRHAENHLLGGWRICDPLRKLLGLLLHLTAKFPMVVMFLLVVLYVIPASAAILVVYLLLTFLFALPSVMVLYFSYPILEWLVKEMMA</sequence>
<feature type="transmembrane region" description="Helical" evidence="1">
    <location>
        <begin position="110"/>
        <end position="135"/>
    </location>
</feature>
<dbReference type="PANTHER" id="PTHR46616:SF2">
    <property type="entry name" value="OS03G0211100 PROTEIN"/>
    <property type="match status" value="1"/>
</dbReference>
<keyword evidence="3" id="KW-1185">Reference proteome</keyword>
<comment type="caution">
    <text evidence="2">The sequence shown here is derived from an EMBL/GenBank/DDBJ whole genome shotgun (WGS) entry which is preliminary data.</text>
</comment>
<gene>
    <name evidence="2" type="ORF">IFM89_019621</name>
</gene>
<protein>
    <submittedName>
        <fullName evidence="2">Uncharacterized protein</fullName>
    </submittedName>
</protein>
<evidence type="ECO:0000313" key="2">
    <source>
        <dbReference type="EMBL" id="KAF9614644.1"/>
    </source>
</evidence>
<name>A0A835ID18_9MAGN</name>